<comment type="caution">
    <text evidence="5">The sequence shown here is derived from an EMBL/GenBank/DDBJ whole genome shotgun (WGS) entry which is preliminary data.</text>
</comment>
<dbReference type="GO" id="GO:0000289">
    <property type="term" value="P:nuclear-transcribed mRNA poly(A) tail shortening"/>
    <property type="evidence" value="ECO:0007669"/>
    <property type="project" value="InterPro"/>
</dbReference>
<dbReference type="InterPro" id="IPR030844">
    <property type="entry name" value="PAN3"/>
</dbReference>
<accession>A0A9J6GYJ0</accession>
<organism evidence="5 6">
    <name type="scientific">Haemaphysalis longicornis</name>
    <name type="common">Bush tick</name>
    <dbReference type="NCBI Taxonomy" id="44386"/>
    <lineage>
        <taxon>Eukaryota</taxon>
        <taxon>Metazoa</taxon>
        <taxon>Ecdysozoa</taxon>
        <taxon>Arthropoda</taxon>
        <taxon>Chelicerata</taxon>
        <taxon>Arachnida</taxon>
        <taxon>Acari</taxon>
        <taxon>Parasitiformes</taxon>
        <taxon>Ixodida</taxon>
        <taxon>Ixodoidea</taxon>
        <taxon>Ixodidae</taxon>
        <taxon>Haemaphysalinae</taxon>
        <taxon>Haemaphysalis</taxon>
    </lineage>
</organism>
<sequence length="265" mass="29671">MRFLAKSVQEVLSVVSEDTGVSPRTVAKLKAEECLRGNLVSPKRRPGDVTISSTRTAKHDSFTVHAIRLKVRSMYAKREILTLDIVRKAVNEGDDLPNFTKTTLWRLMKDMGFTYGKRIWNLGIIVWHRRYLRQEDLVSLGKLVLALACNTMAAIQRENLQQSMELVSRNYSTDLRNLILVVRLCSNVFSACFPSTCLLANITKLDAGVPEKICLMSRDEQNILVVSYAELKQCLESSFSELLSATAAAPPSTSLPPSATNQHVR</sequence>
<dbReference type="PANTHER" id="PTHR12272">
    <property type="entry name" value="DEADENYLATION COMPLEX SUBUNIT PAN3"/>
    <property type="match status" value="1"/>
</dbReference>
<dbReference type="Pfam" id="PF18101">
    <property type="entry name" value="Pan3_CK"/>
    <property type="match status" value="1"/>
</dbReference>
<dbReference type="GO" id="GO:0000932">
    <property type="term" value="C:P-body"/>
    <property type="evidence" value="ECO:0007669"/>
    <property type="project" value="TreeGrafter"/>
</dbReference>
<evidence type="ECO:0000313" key="5">
    <source>
        <dbReference type="EMBL" id="KAH9383487.1"/>
    </source>
</evidence>
<keyword evidence="2" id="KW-0547">Nucleotide-binding</keyword>
<dbReference type="OrthoDB" id="204958at2759"/>
<dbReference type="InterPro" id="IPR041332">
    <property type="entry name" value="Pan3_CK"/>
</dbReference>
<name>A0A9J6GYJ0_HAELO</name>
<evidence type="ECO:0000256" key="3">
    <source>
        <dbReference type="ARBA" id="ARBA00022840"/>
    </source>
</evidence>
<dbReference type="EMBL" id="JABSTR010001132">
    <property type="protein sequence ID" value="KAH9383487.1"/>
    <property type="molecule type" value="Genomic_DNA"/>
</dbReference>
<dbReference type="Gene3D" id="1.10.287.3700">
    <property type="match status" value="1"/>
</dbReference>
<evidence type="ECO:0000256" key="2">
    <source>
        <dbReference type="ARBA" id="ARBA00022741"/>
    </source>
</evidence>
<evidence type="ECO:0000256" key="1">
    <source>
        <dbReference type="ARBA" id="ARBA00004496"/>
    </source>
</evidence>
<dbReference type="PANTHER" id="PTHR12272:SF11">
    <property type="entry name" value="PAN2-PAN3 DEADENYLATION COMPLEX SUBUNIT PAN3"/>
    <property type="match status" value="1"/>
</dbReference>
<feature type="domain" description="Pan3 C-terminal knob" evidence="4">
    <location>
        <begin position="198"/>
        <end position="242"/>
    </location>
</feature>
<evidence type="ECO:0000259" key="4">
    <source>
        <dbReference type="Pfam" id="PF18101"/>
    </source>
</evidence>
<reference evidence="5 6" key="1">
    <citation type="journal article" date="2020" name="Cell">
        <title>Large-Scale Comparative Analyses of Tick Genomes Elucidate Their Genetic Diversity and Vector Capacities.</title>
        <authorList>
            <consortium name="Tick Genome and Microbiome Consortium (TIGMIC)"/>
            <person name="Jia N."/>
            <person name="Wang J."/>
            <person name="Shi W."/>
            <person name="Du L."/>
            <person name="Sun Y."/>
            <person name="Zhan W."/>
            <person name="Jiang J.F."/>
            <person name="Wang Q."/>
            <person name="Zhang B."/>
            <person name="Ji P."/>
            <person name="Bell-Sakyi L."/>
            <person name="Cui X.M."/>
            <person name="Yuan T.T."/>
            <person name="Jiang B.G."/>
            <person name="Yang W.F."/>
            <person name="Lam T.T."/>
            <person name="Chang Q.C."/>
            <person name="Ding S.J."/>
            <person name="Wang X.J."/>
            <person name="Zhu J.G."/>
            <person name="Ruan X.D."/>
            <person name="Zhao L."/>
            <person name="Wei J.T."/>
            <person name="Ye R.Z."/>
            <person name="Que T.C."/>
            <person name="Du C.H."/>
            <person name="Zhou Y.H."/>
            <person name="Cheng J.X."/>
            <person name="Dai P.F."/>
            <person name="Guo W.B."/>
            <person name="Han X.H."/>
            <person name="Huang E.J."/>
            <person name="Li L.F."/>
            <person name="Wei W."/>
            <person name="Gao Y.C."/>
            <person name="Liu J.Z."/>
            <person name="Shao H.Z."/>
            <person name="Wang X."/>
            <person name="Wang C.C."/>
            <person name="Yang T.C."/>
            <person name="Huo Q.B."/>
            <person name="Li W."/>
            <person name="Chen H.Y."/>
            <person name="Chen S.E."/>
            <person name="Zhou L.G."/>
            <person name="Ni X.B."/>
            <person name="Tian J.H."/>
            <person name="Sheng Y."/>
            <person name="Liu T."/>
            <person name="Pan Y.S."/>
            <person name="Xia L.Y."/>
            <person name="Li J."/>
            <person name="Zhao F."/>
            <person name="Cao W.C."/>
        </authorList>
    </citation>
    <scope>NUCLEOTIDE SEQUENCE [LARGE SCALE GENOMIC DNA]</scope>
    <source>
        <strain evidence="5">HaeL-2018</strain>
    </source>
</reference>
<keyword evidence="6" id="KW-1185">Reference proteome</keyword>
<dbReference type="GO" id="GO:0008143">
    <property type="term" value="F:poly(A) binding"/>
    <property type="evidence" value="ECO:0007669"/>
    <property type="project" value="TreeGrafter"/>
</dbReference>
<dbReference type="GO" id="GO:0031251">
    <property type="term" value="C:PAN complex"/>
    <property type="evidence" value="ECO:0007669"/>
    <property type="project" value="InterPro"/>
</dbReference>
<dbReference type="Proteomes" id="UP000821853">
    <property type="component" value="Unassembled WGS sequence"/>
</dbReference>
<dbReference type="Gene3D" id="1.10.510.10">
    <property type="entry name" value="Transferase(Phosphotransferase) domain 1"/>
    <property type="match status" value="1"/>
</dbReference>
<dbReference type="VEuPathDB" id="VectorBase:HLOH_054687"/>
<keyword evidence="3" id="KW-0067">ATP-binding</keyword>
<dbReference type="GO" id="GO:0005524">
    <property type="term" value="F:ATP binding"/>
    <property type="evidence" value="ECO:0007669"/>
    <property type="project" value="UniProtKB-KW"/>
</dbReference>
<comment type="subcellular location">
    <subcellularLocation>
        <location evidence="1">Cytoplasm</location>
    </subcellularLocation>
</comment>
<proteinExistence type="predicted"/>
<gene>
    <name evidence="5" type="ORF">HPB48_024996</name>
</gene>
<dbReference type="AlphaFoldDB" id="A0A9J6GYJ0"/>
<evidence type="ECO:0000313" key="6">
    <source>
        <dbReference type="Proteomes" id="UP000821853"/>
    </source>
</evidence>
<protein>
    <recommendedName>
        <fullName evidence="4">Pan3 C-terminal knob domain-containing protein</fullName>
    </recommendedName>
</protein>